<protein>
    <recommendedName>
        <fullName evidence="3">Aminoglycoside phosphotransferase domain-containing protein</fullName>
    </recommendedName>
</protein>
<evidence type="ECO:0000313" key="2">
    <source>
        <dbReference type="Proteomes" id="UP000234275"/>
    </source>
</evidence>
<reference evidence="1 2" key="1">
    <citation type="submission" date="2016-12" db="EMBL/GenBank/DDBJ databases">
        <title>The genomes of Aspergillus section Nigri reveals drivers in fungal speciation.</title>
        <authorList>
            <consortium name="DOE Joint Genome Institute"/>
            <person name="Vesth T.C."/>
            <person name="Nybo J."/>
            <person name="Theobald S."/>
            <person name="Brandl J."/>
            <person name="Frisvad J.C."/>
            <person name="Nielsen K.F."/>
            <person name="Lyhne E.K."/>
            <person name="Kogle M.E."/>
            <person name="Kuo A."/>
            <person name="Riley R."/>
            <person name="Clum A."/>
            <person name="Nolan M."/>
            <person name="Lipzen A."/>
            <person name="Salamov A."/>
            <person name="Henrissat B."/>
            <person name="Wiebenga A."/>
            <person name="De Vries R.P."/>
            <person name="Grigoriev I.V."/>
            <person name="Mortensen U.H."/>
            <person name="Andersen M.R."/>
            <person name="Baker S.E."/>
        </authorList>
    </citation>
    <scope>NUCLEOTIDE SEQUENCE [LARGE SCALE GENOMIC DNA]</scope>
    <source>
        <strain evidence="1 2">IBT 23096</strain>
    </source>
</reference>
<dbReference type="RefSeq" id="XP_024702631.1">
    <property type="nucleotide sequence ID" value="XM_024851732.1"/>
</dbReference>
<name>A0A2I2G376_9EURO</name>
<gene>
    <name evidence="1" type="ORF">P170DRAFT_457654</name>
</gene>
<dbReference type="GeneID" id="36559431"/>
<accession>A0A2I2G376</accession>
<dbReference type="Proteomes" id="UP000234275">
    <property type="component" value="Unassembled WGS sequence"/>
</dbReference>
<evidence type="ECO:0000313" key="1">
    <source>
        <dbReference type="EMBL" id="PLB47329.1"/>
    </source>
</evidence>
<dbReference type="AlphaFoldDB" id="A0A2I2G376"/>
<organism evidence="1 2">
    <name type="scientific">Aspergillus steynii IBT 23096</name>
    <dbReference type="NCBI Taxonomy" id="1392250"/>
    <lineage>
        <taxon>Eukaryota</taxon>
        <taxon>Fungi</taxon>
        <taxon>Dikarya</taxon>
        <taxon>Ascomycota</taxon>
        <taxon>Pezizomycotina</taxon>
        <taxon>Eurotiomycetes</taxon>
        <taxon>Eurotiomycetidae</taxon>
        <taxon>Eurotiales</taxon>
        <taxon>Aspergillaceae</taxon>
        <taxon>Aspergillus</taxon>
        <taxon>Aspergillus subgen. Circumdati</taxon>
    </lineage>
</organism>
<dbReference type="STRING" id="1392250.A0A2I2G376"/>
<dbReference type="EMBL" id="MSFO01000006">
    <property type="protein sequence ID" value="PLB47329.1"/>
    <property type="molecule type" value="Genomic_DNA"/>
</dbReference>
<proteinExistence type="predicted"/>
<evidence type="ECO:0008006" key="3">
    <source>
        <dbReference type="Google" id="ProtNLM"/>
    </source>
</evidence>
<dbReference type="OrthoDB" id="2906425at2759"/>
<keyword evidence="2" id="KW-1185">Reference proteome</keyword>
<comment type="caution">
    <text evidence="1">The sequence shown here is derived from an EMBL/GenBank/DDBJ whole genome shotgun (WGS) entry which is preliminary data.</text>
</comment>
<sequence>MIAWKLRPSGAEEDTCINHHGQQTSPISLPNTDAAQWNKQLILKFRLREPEIYLLSIFLKNYSRRIEIAKGLKINKKEESPGNSPPEFRTRLDLAENTTIIHLLSNKITALLAQFSELNIIKCDKNIVAKVITKINDYIEYTSMQYLMDQAPDILTLRIIFMSYISGTTLAENSSALGGICGERVNELRVNKCALFKGIIMAEEFHNLQFSVRHYSSTTYVRLLYFFLELNPSILTRGSVFTHGDDPNSGGKYVFTGIIDWEDSSFYPFYHECTVLTCTLSLIDKDDWYFYLPESISPLRFPVRWLVDRLWQIHLRTT</sequence>
<dbReference type="VEuPathDB" id="FungiDB:P170DRAFT_457654"/>